<sequence length="658" mass="76331">MLGEKNTLFRKKRYLIRRSVLKRPENEQLETTAVSSKVDKVGKQEEKVVDEVKKVTIKVRGSVTEPKSWAAKYFTQYVIKSAPERYTADVEFLFEAEWIYMRRKLFGEGITVPGIGEPLCAVWIDDEYVGDDVGLGTFLLNDKHIGENVLLDLFGVNVMVSTDAVDYCPRFLERAYVYFNVKVNNKNYGRLLFEIFNDMMPQSCERFLRECIRYNGCKVHRIAHDGWFESGKFDKEEPPLREKRKQGMSNVREGMLSLVNYGRTNCKSSQFLVTFTPATFLDPYQCPIGALLDGIEILERINSLQTNYGSPLDDVILENVNILYAPHDVVQRNHLITLKAVLLRPNVWLEQEEMKKEVDEHEDDVVWIPRIDTVPKFNQLNDKLEIDLNDIRLQLYKENKALRDIINEPRFKHIVKNVMEIEKAQGKRITFTEEEISKEGDEKWFKILLNADSEFELFYQPVEIQEICEEWKDVTLRKLSLINNPTVLELLQNVQKRELAIVFDIIKRLLNEAINISIQEKSTEIYKEPILITQEEYARPLGEQLDILPKSMQDILIEEVCNLSDSAFNLFRITLKQMLENISDSKLYNEPSISGDLNLIIKATKSYLNAESLSEIDIDKRKESLIEDVSVLAESMMSVQKRIKSELLPSPAKEKVTI</sequence>
<dbReference type="Pfam" id="PF00160">
    <property type="entry name" value="Pro_isomerase"/>
    <property type="match status" value="1"/>
</dbReference>
<reference evidence="2 3" key="1">
    <citation type="submission" date="2022-12" db="EMBL/GenBank/DDBJ databases">
        <title>Chromosome-level genome assembly of true bugs.</title>
        <authorList>
            <person name="Ma L."/>
            <person name="Li H."/>
        </authorList>
    </citation>
    <scope>NUCLEOTIDE SEQUENCE [LARGE SCALE GENOMIC DNA]</scope>
    <source>
        <strain evidence="2">Lab_2022b</strain>
    </source>
</reference>
<name>A0AAW1CSB1_9HEMI</name>
<dbReference type="EMBL" id="JAPXFL010000009">
    <property type="protein sequence ID" value="KAK9501311.1"/>
    <property type="molecule type" value="Genomic_DNA"/>
</dbReference>
<proteinExistence type="predicted"/>
<accession>A0AAW1CSB1</accession>
<dbReference type="PANTHER" id="PTHR11071:SF561">
    <property type="entry name" value="PEPTIDYL-PROLYL CIS-TRANS ISOMERASE D-RELATED"/>
    <property type="match status" value="1"/>
</dbReference>
<comment type="caution">
    <text evidence="2">The sequence shown here is derived from an EMBL/GenBank/DDBJ whole genome shotgun (WGS) entry which is preliminary data.</text>
</comment>
<dbReference type="GO" id="GO:0003755">
    <property type="term" value="F:peptidyl-prolyl cis-trans isomerase activity"/>
    <property type="evidence" value="ECO:0007669"/>
    <property type="project" value="InterPro"/>
</dbReference>
<protein>
    <recommendedName>
        <fullName evidence="1">PPIase cyclophilin-type domain-containing protein</fullName>
    </recommendedName>
</protein>
<dbReference type="InterPro" id="IPR029000">
    <property type="entry name" value="Cyclophilin-like_dom_sf"/>
</dbReference>
<gene>
    <name evidence="2" type="ORF">O3M35_012049</name>
</gene>
<dbReference type="PANTHER" id="PTHR11071">
    <property type="entry name" value="PEPTIDYL-PROLYL CIS-TRANS ISOMERASE"/>
    <property type="match status" value="1"/>
</dbReference>
<keyword evidence="3" id="KW-1185">Reference proteome</keyword>
<organism evidence="2 3">
    <name type="scientific">Rhynocoris fuscipes</name>
    <dbReference type="NCBI Taxonomy" id="488301"/>
    <lineage>
        <taxon>Eukaryota</taxon>
        <taxon>Metazoa</taxon>
        <taxon>Ecdysozoa</taxon>
        <taxon>Arthropoda</taxon>
        <taxon>Hexapoda</taxon>
        <taxon>Insecta</taxon>
        <taxon>Pterygota</taxon>
        <taxon>Neoptera</taxon>
        <taxon>Paraneoptera</taxon>
        <taxon>Hemiptera</taxon>
        <taxon>Heteroptera</taxon>
        <taxon>Panheteroptera</taxon>
        <taxon>Cimicomorpha</taxon>
        <taxon>Reduviidae</taxon>
        <taxon>Harpactorinae</taxon>
        <taxon>Harpactorini</taxon>
        <taxon>Rhynocoris</taxon>
    </lineage>
</organism>
<dbReference type="AlphaFoldDB" id="A0AAW1CSB1"/>
<dbReference type="PROSITE" id="PS50072">
    <property type="entry name" value="CSA_PPIASE_2"/>
    <property type="match status" value="1"/>
</dbReference>
<dbReference type="GO" id="GO:0005737">
    <property type="term" value="C:cytoplasm"/>
    <property type="evidence" value="ECO:0007669"/>
    <property type="project" value="TreeGrafter"/>
</dbReference>
<evidence type="ECO:0000313" key="2">
    <source>
        <dbReference type="EMBL" id="KAK9501311.1"/>
    </source>
</evidence>
<feature type="domain" description="PPIase cyclophilin-type" evidence="1">
    <location>
        <begin position="178"/>
        <end position="322"/>
    </location>
</feature>
<dbReference type="InterPro" id="IPR002130">
    <property type="entry name" value="Cyclophilin-type_PPIase_dom"/>
</dbReference>
<evidence type="ECO:0000313" key="3">
    <source>
        <dbReference type="Proteomes" id="UP001461498"/>
    </source>
</evidence>
<dbReference type="Gene3D" id="2.40.100.10">
    <property type="entry name" value="Cyclophilin-like"/>
    <property type="match status" value="1"/>
</dbReference>
<dbReference type="Proteomes" id="UP001461498">
    <property type="component" value="Unassembled WGS sequence"/>
</dbReference>
<dbReference type="SUPFAM" id="SSF50891">
    <property type="entry name" value="Cyclophilin-like"/>
    <property type="match status" value="1"/>
</dbReference>
<evidence type="ECO:0000259" key="1">
    <source>
        <dbReference type="PROSITE" id="PS50072"/>
    </source>
</evidence>